<gene>
    <name evidence="2" type="ORF">BDK51DRAFT_30714</name>
</gene>
<accession>A0A4P9W399</accession>
<organism evidence="2 3">
    <name type="scientific">Blyttiomyces helicus</name>
    <dbReference type="NCBI Taxonomy" id="388810"/>
    <lineage>
        <taxon>Eukaryota</taxon>
        <taxon>Fungi</taxon>
        <taxon>Fungi incertae sedis</taxon>
        <taxon>Chytridiomycota</taxon>
        <taxon>Chytridiomycota incertae sedis</taxon>
        <taxon>Chytridiomycetes</taxon>
        <taxon>Chytridiomycetes incertae sedis</taxon>
        <taxon>Blyttiomyces</taxon>
    </lineage>
</organism>
<protein>
    <submittedName>
        <fullName evidence="2">Uncharacterized protein</fullName>
    </submittedName>
</protein>
<evidence type="ECO:0000256" key="1">
    <source>
        <dbReference type="SAM" id="MobiDB-lite"/>
    </source>
</evidence>
<evidence type="ECO:0000313" key="2">
    <source>
        <dbReference type="EMBL" id="RKO84586.1"/>
    </source>
</evidence>
<dbReference type="Proteomes" id="UP000269721">
    <property type="component" value="Unassembled WGS sequence"/>
</dbReference>
<keyword evidence="3" id="KW-1185">Reference proteome</keyword>
<feature type="region of interest" description="Disordered" evidence="1">
    <location>
        <begin position="110"/>
        <end position="164"/>
    </location>
</feature>
<proteinExistence type="predicted"/>
<feature type="compositionally biased region" description="Basic and acidic residues" evidence="1">
    <location>
        <begin position="140"/>
        <end position="164"/>
    </location>
</feature>
<sequence length="243" mass="26859">MRVLESVMKEKWIEAPRAKSGTVARRWILASKKSIASECSVAASWQDWSLKYGQNQSKLCPGSSFGKLFGKSRAKARTSPFGTRDDIELGRDWAINTVLTELDETITKTVGSGPVDAGEEDSLLTNNTQPATPPNEEVLENTRPKPKDEDTDNVVKEAEEKEAKVKKSPGWSSIWRKQSFSTAQCQAFCTTLPTLSRTCSPPPLGCYSLSSHTDHLMKCLAGILYTYIGRKIAVKVVTKVAEW</sequence>
<dbReference type="AlphaFoldDB" id="A0A4P9W399"/>
<evidence type="ECO:0000313" key="3">
    <source>
        <dbReference type="Proteomes" id="UP000269721"/>
    </source>
</evidence>
<name>A0A4P9W399_9FUNG</name>
<dbReference type="EMBL" id="KZ999944">
    <property type="protein sequence ID" value="RKO84586.1"/>
    <property type="molecule type" value="Genomic_DNA"/>
</dbReference>
<reference evidence="3" key="1">
    <citation type="journal article" date="2018" name="Nat. Microbiol.">
        <title>Leveraging single-cell genomics to expand the fungal tree of life.</title>
        <authorList>
            <person name="Ahrendt S.R."/>
            <person name="Quandt C.A."/>
            <person name="Ciobanu D."/>
            <person name="Clum A."/>
            <person name="Salamov A."/>
            <person name="Andreopoulos B."/>
            <person name="Cheng J.F."/>
            <person name="Woyke T."/>
            <person name="Pelin A."/>
            <person name="Henrissat B."/>
            <person name="Reynolds N.K."/>
            <person name="Benny G.L."/>
            <person name="Smith M.E."/>
            <person name="James T.Y."/>
            <person name="Grigoriev I.V."/>
        </authorList>
    </citation>
    <scope>NUCLEOTIDE SEQUENCE [LARGE SCALE GENOMIC DNA]</scope>
</reference>